<keyword evidence="1" id="KW-0732">Signal</keyword>
<organism evidence="2 3">
    <name type="scientific">Symbiodinium necroappetens</name>
    <dbReference type="NCBI Taxonomy" id="1628268"/>
    <lineage>
        <taxon>Eukaryota</taxon>
        <taxon>Sar</taxon>
        <taxon>Alveolata</taxon>
        <taxon>Dinophyceae</taxon>
        <taxon>Suessiales</taxon>
        <taxon>Symbiodiniaceae</taxon>
        <taxon>Symbiodinium</taxon>
    </lineage>
</organism>
<dbReference type="AlphaFoldDB" id="A0A812M9Q0"/>
<comment type="caution">
    <text evidence="2">The sequence shown here is derived from an EMBL/GenBank/DDBJ whole genome shotgun (WGS) entry which is preliminary data.</text>
</comment>
<evidence type="ECO:0000256" key="1">
    <source>
        <dbReference type="SAM" id="SignalP"/>
    </source>
</evidence>
<feature type="chain" id="PRO_5032556317" evidence="1">
    <location>
        <begin position="17"/>
        <end position="251"/>
    </location>
</feature>
<evidence type="ECO:0000313" key="3">
    <source>
        <dbReference type="Proteomes" id="UP000601435"/>
    </source>
</evidence>
<protein>
    <submittedName>
        <fullName evidence="2">Uncharacterized protein</fullName>
    </submittedName>
</protein>
<reference evidence="2" key="1">
    <citation type="submission" date="2021-02" db="EMBL/GenBank/DDBJ databases">
        <authorList>
            <person name="Dougan E. K."/>
            <person name="Rhodes N."/>
            <person name="Thang M."/>
            <person name="Chan C."/>
        </authorList>
    </citation>
    <scope>NUCLEOTIDE SEQUENCE</scope>
</reference>
<dbReference type="Proteomes" id="UP000601435">
    <property type="component" value="Unassembled WGS sequence"/>
</dbReference>
<feature type="signal peptide" evidence="1">
    <location>
        <begin position="1"/>
        <end position="16"/>
    </location>
</feature>
<dbReference type="EMBL" id="CAJNJA010010586">
    <property type="protein sequence ID" value="CAE7259645.1"/>
    <property type="molecule type" value="Genomic_DNA"/>
</dbReference>
<accession>A0A812M9Q0</accession>
<proteinExistence type="predicted"/>
<gene>
    <name evidence="2" type="ORF">SNEC2469_LOCUS5882</name>
</gene>
<dbReference type="Gene3D" id="3.30.428.30">
    <property type="entry name" value="HIT family - CDH-like"/>
    <property type="match status" value="1"/>
</dbReference>
<name>A0A812M9Q0_9DINO</name>
<keyword evidence="3" id="KW-1185">Reference proteome</keyword>
<evidence type="ECO:0000313" key="2">
    <source>
        <dbReference type="EMBL" id="CAE7259645.1"/>
    </source>
</evidence>
<sequence length="251" mass="26299">MIMGFLVLGAAVLAGATSPDKATQLSEAMATDACAEGTCALHALQQNITALPANSTKQKEPASAGKQQELEDEDFIDPEGDLLGGENFAAVKVAAGWSQGGDKVWGSGRGIEDVNGGNVGYYNNGMDAAHARCGGSHCALIVNPPGHRSINQFHIHFVSYAGYGSNLKHKLEKRVCGKSGWRSGGLPCHGKAIFVSGWPNVFSVAMGGGGMRHASVIAWPSSCGHKGTIIELAYGCSIEHQIRGDYNPAYR</sequence>
<dbReference type="InterPro" id="IPR036265">
    <property type="entry name" value="HIT-like_sf"/>
</dbReference>
<dbReference type="OrthoDB" id="411127at2759"/>